<comment type="caution">
    <text evidence="4">The sequence shown here is derived from an EMBL/GenBank/DDBJ whole genome shotgun (WGS) entry which is preliminary data.</text>
</comment>
<dbReference type="STRING" id="34508.A0A4U5NFG8"/>
<sequence>MPQNATRLRMSNGQLIPFVGFGTSEVITTPGQLEELLNIVLDEGCRHIDTSHLSGTEHTVGQVVKKRIESGTISRKDLFITTKLPPTAHRFKDVEKCLRESLKRLQTDYVDLYLVNLPCPVKKQGSFEYPQFYSRHATAEEDASVPHEETWKGMEHVYKLGLTKAIGLSHFSLEQLMNLNASAKIRPHNLQLEMHLHLRQNDIVFLCTSLNITVTAVAPLAELTPLDHISLDDDLLVRLSAKYKRTPSQILLRHQIQRGLVVVAQSLTPKAIHDNVDVLNFTIDDEDICELNGVDEDEDCRIQRFDGTTSSSFLRHSGYPFSEVLDAYLEKKIYESHKITKV</sequence>
<dbReference type="EMBL" id="AZBU02000004">
    <property type="protein sequence ID" value="TKR81271.1"/>
    <property type="molecule type" value="Genomic_DNA"/>
</dbReference>
<evidence type="ECO:0000256" key="1">
    <source>
        <dbReference type="PIRSR" id="PIRSR000097-2"/>
    </source>
</evidence>
<reference evidence="4" key="1">
    <citation type="submission" date="2013-11" db="EMBL/GenBank/DDBJ databases">
        <authorList>
            <person name="Sternberg P."/>
            <person name="Dillman A."/>
            <person name="Macchietto M."/>
        </authorList>
    </citation>
    <scope>NUCLEOTIDE SEQUENCE</scope>
    <source>
        <strain evidence="4">ALL</strain>
    </source>
</reference>
<gene>
    <name evidence="4" type="ORF">L596_015172</name>
</gene>
<dbReference type="Pfam" id="PF00248">
    <property type="entry name" value="Aldo_ket_red"/>
    <property type="match status" value="1"/>
</dbReference>
<protein>
    <recommendedName>
        <fullName evidence="3">NADP-dependent oxidoreductase domain-containing protein</fullName>
    </recommendedName>
</protein>
<dbReference type="AlphaFoldDB" id="A0A4U5NFG8"/>
<dbReference type="SUPFAM" id="SSF51430">
    <property type="entry name" value="NAD(P)-linked oxidoreductase"/>
    <property type="match status" value="1"/>
</dbReference>
<reference evidence="4" key="2">
    <citation type="journal article" date="2015" name="Genome Biol.">
        <title>Comparative genomics of Steinernema reveals deeply conserved gene regulatory networks.</title>
        <authorList>
            <person name="Dillman A.R."/>
            <person name="Macchietto M."/>
            <person name="Porter C.F."/>
            <person name="Rogers A."/>
            <person name="Williams B."/>
            <person name="Antoshechkin I."/>
            <person name="Lee M.M."/>
            <person name="Goodwin Z."/>
            <person name="Lu X."/>
            <person name="Lewis E.E."/>
            <person name="Goodrich-Blair H."/>
            <person name="Stock S.P."/>
            <person name="Adams B.J."/>
            <person name="Sternberg P.W."/>
            <person name="Mortazavi A."/>
        </authorList>
    </citation>
    <scope>NUCLEOTIDE SEQUENCE [LARGE SCALE GENOMIC DNA]</scope>
    <source>
        <strain evidence="4">ALL</strain>
    </source>
</reference>
<organism evidence="4">
    <name type="scientific">Steinernema carpocapsae</name>
    <name type="common">Entomopathogenic nematode</name>
    <dbReference type="NCBI Taxonomy" id="34508"/>
    <lineage>
        <taxon>Eukaryota</taxon>
        <taxon>Metazoa</taxon>
        <taxon>Ecdysozoa</taxon>
        <taxon>Nematoda</taxon>
        <taxon>Chromadorea</taxon>
        <taxon>Rhabditida</taxon>
        <taxon>Tylenchina</taxon>
        <taxon>Panagrolaimomorpha</taxon>
        <taxon>Strongyloidoidea</taxon>
        <taxon>Steinernematidae</taxon>
        <taxon>Steinernema</taxon>
    </lineage>
</organism>
<dbReference type="PIRSF" id="PIRSF000097">
    <property type="entry name" value="AKR"/>
    <property type="match status" value="1"/>
</dbReference>
<dbReference type="PRINTS" id="PR00069">
    <property type="entry name" value="ALDKETRDTASE"/>
</dbReference>
<accession>A0A4U5NFG8</accession>
<feature type="binding site" evidence="1">
    <location>
        <position position="136"/>
    </location>
    <ligand>
        <name>substrate</name>
    </ligand>
</feature>
<dbReference type="Gene3D" id="3.20.20.100">
    <property type="entry name" value="NADP-dependent oxidoreductase domain"/>
    <property type="match status" value="1"/>
</dbReference>
<evidence type="ECO:0000313" key="4">
    <source>
        <dbReference type="EMBL" id="TKR81271.1"/>
    </source>
</evidence>
<evidence type="ECO:0000256" key="2">
    <source>
        <dbReference type="PIRSR" id="PIRSR000097-3"/>
    </source>
</evidence>
<feature type="domain" description="NADP-dependent oxidoreductase" evidence="3">
    <location>
        <begin position="28"/>
        <end position="295"/>
    </location>
</feature>
<dbReference type="GO" id="GO:0016491">
    <property type="term" value="F:oxidoreductase activity"/>
    <property type="evidence" value="ECO:0007669"/>
    <property type="project" value="InterPro"/>
</dbReference>
<feature type="site" description="Lowers pKa of active site Tyr" evidence="2">
    <location>
        <position position="83"/>
    </location>
</feature>
<dbReference type="InterPro" id="IPR023210">
    <property type="entry name" value="NADP_OxRdtase_dom"/>
</dbReference>
<proteinExistence type="predicted"/>
<dbReference type="InterPro" id="IPR020471">
    <property type="entry name" value="AKR"/>
</dbReference>
<dbReference type="InterPro" id="IPR036812">
    <property type="entry name" value="NAD(P)_OxRdtase_dom_sf"/>
</dbReference>
<evidence type="ECO:0000259" key="3">
    <source>
        <dbReference type="Pfam" id="PF00248"/>
    </source>
</evidence>
<dbReference type="PANTHER" id="PTHR11732">
    <property type="entry name" value="ALDO/KETO REDUCTASE"/>
    <property type="match status" value="1"/>
</dbReference>
<name>A0A4U5NFG8_STECR</name>
<reference evidence="4" key="3">
    <citation type="journal article" date="2019" name="G3 (Bethesda)">
        <title>Hybrid Assembly of the Genome of the Entomopathogenic Nematode Steinernema carpocapsae Identifies the X-Chromosome.</title>
        <authorList>
            <person name="Serra L."/>
            <person name="Macchietto M."/>
            <person name="Macias-Munoz A."/>
            <person name="McGill C.J."/>
            <person name="Rodriguez I.M."/>
            <person name="Rodriguez B."/>
            <person name="Murad R."/>
            <person name="Mortazavi A."/>
        </authorList>
    </citation>
    <scope>NUCLEOTIDE SEQUENCE</scope>
    <source>
        <strain evidence="4">ALL</strain>
    </source>
</reference>
<dbReference type="OrthoDB" id="416253at2759"/>